<sequence length="161" mass="17421">MAGFPAGIVVARRPVRTTRVMHTTMDMMKDAMSAEQGPMPGMDLTLMQECLEALSACEQACVMCADADAGEGMGRCAGMCANCADLCGTMMRMMLRMNGWDAAVMMSAMETTMAMCRACSAECMMHAEMSEHCRMCAMACDEAASSLERLLGSMRERMPAM</sequence>
<proteinExistence type="predicted"/>
<dbReference type="PANTHER" id="PTHR37310">
    <property type="entry name" value="CYTOPLASMIC PROTEIN-RELATED"/>
    <property type="match status" value="1"/>
</dbReference>
<dbReference type="EMBL" id="CP158374">
    <property type="protein sequence ID" value="XBX81362.1"/>
    <property type="molecule type" value="Genomic_DNA"/>
</dbReference>
<dbReference type="Gene3D" id="1.20.1270.360">
    <property type="match status" value="1"/>
</dbReference>
<protein>
    <recommendedName>
        <fullName evidence="2">Four-helix bundle copper-binding protein</fullName>
    </recommendedName>
</protein>
<accession>A0AAU7W615</accession>
<evidence type="ECO:0000313" key="1">
    <source>
        <dbReference type="EMBL" id="XBX81362.1"/>
    </source>
</evidence>
<dbReference type="InterPro" id="IPR005560">
    <property type="entry name" value="Csp_YhjQ"/>
</dbReference>
<dbReference type="AlphaFoldDB" id="A0AAU7W615"/>
<dbReference type="RefSeq" id="WP_350347384.1">
    <property type="nucleotide sequence ID" value="NZ_CP158374.1"/>
</dbReference>
<organism evidence="1">
    <name type="scientific">Agromyces sp. G08B096</name>
    <dbReference type="NCBI Taxonomy" id="3156399"/>
    <lineage>
        <taxon>Bacteria</taxon>
        <taxon>Bacillati</taxon>
        <taxon>Actinomycetota</taxon>
        <taxon>Actinomycetes</taxon>
        <taxon>Micrococcales</taxon>
        <taxon>Microbacteriaceae</taxon>
        <taxon>Agromyces</taxon>
    </lineage>
</organism>
<reference evidence="1" key="1">
    <citation type="submission" date="2024-05" db="EMBL/GenBank/DDBJ databases">
        <authorList>
            <person name="Yu L."/>
        </authorList>
    </citation>
    <scope>NUCLEOTIDE SEQUENCE</scope>
    <source>
        <strain evidence="1">G08B096</strain>
    </source>
</reference>
<gene>
    <name evidence="1" type="ORF">ABIQ69_12160</name>
</gene>
<dbReference type="Pfam" id="PF03860">
    <property type="entry name" value="Csp"/>
    <property type="match status" value="1"/>
</dbReference>
<evidence type="ECO:0008006" key="2">
    <source>
        <dbReference type="Google" id="ProtNLM"/>
    </source>
</evidence>
<dbReference type="PANTHER" id="PTHR37310:SF1">
    <property type="entry name" value="CYTOPLASMIC PROTEIN"/>
    <property type="match status" value="1"/>
</dbReference>
<name>A0AAU7W615_9MICO</name>